<keyword evidence="13 19" id="KW-0472">Membrane</keyword>
<dbReference type="InterPro" id="IPR004358">
    <property type="entry name" value="Sig_transdc_His_kin-like_C"/>
</dbReference>
<evidence type="ECO:0000256" key="19">
    <source>
        <dbReference type="SAM" id="Phobius"/>
    </source>
</evidence>
<dbReference type="InterPro" id="IPR033417">
    <property type="entry name" value="CHASE8"/>
</dbReference>
<evidence type="ECO:0000256" key="3">
    <source>
        <dbReference type="ARBA" id="ARBA00012438"/>
    </source>
</evidence>
<dbReference type="Pfam" id="PF00672">
    <property type="entry name" value="HAMP"/>
    <property type="match status" value="1"/>
</dbReference>
<feature type="domain" description="HAMP" evidence="22">
    <location>
        <begin position="176"/>
        <end position="229"/>
    </location>
</feature>
<keyword evidence="6" id="KW-0808">Transferase</keyword>
<evidence type="ECO:0000256" key="2">
    <source>
        <dbReference type="ARBA" id="ARBA00004651"/>
    </source>
</evidence>
<comment type="subunit">
    <text evidence="14">At low DSF concentrations, interacts with RpfF.</text>
</comment>
<dbReference type="SMART" id="SM00448">
    <property type="entry name" value="REC"/>
    <property type="match status" value="3"/>
</dbReference>
<dbReference type="EMBL" id="AZHX01001013">
    <property type="protein sequence ID" value="ETX05207.1"/>
    <property type="molecule type" value="Genomic_DNA"/>
</dbReference>
<dbReference type="Gene3D" id="1.10.287.130">
    <property type="match status" value="1"/>
</dbReference>
<keyword evidence="4" id="KW-1003">Cell membrane</keyword>
<dbReference type="PANTHER" id="PTHR45339">
    <property type="entry name" value="HYBRID SIGNAL TRANSDUCTION HISTIDINE KINASE J"/>
    <property type="match status" value="1"/>
</dbReference>
<feature type="domain" description="Histidine kinase" evidence="20">
    <location>
        <begin position="276"/>
        <end position="497"/>
    </location>
</feature>
<dbReference type="CDD" id="cd00082">
    <property type="entry name" value="HisKA"/>
    <property type="match status" value="1"/>
</dbReference>
<dbReference type="SMART" id="SM00073">
    <property type="entry name" value="HPT"/>
    <property type="match status" value="1"/>
</dbReference>
<evidence type="ECO:0000256" key="9">
    <source>
        <dbReference type="ARBA" id="ARBA00022777"/>
    </source>
</evidence>
<dbReference type="SUPFAM" id="SSF158472">
    <property type="entry name" value="HAMP domain-like"/>
    <property type="match status" value="1"/>
</dbReference>
<keyword evidence="12" id="KW-0902">Two-component regulatory system</keyword>
<evidence type="ECO:0000259" key="20">
    <source>
        <dbReference type="PROSITE" id="PS50109"/>
    </source>
</evidence>
<dbReference type="SUPFAM" id="SSF47384">
    <property type="entry name" value="Homodimeric domain of signal transducing histidine kinase"/>
    <property type="match status" value="1"/>
</dbReference>
<reference evidence="24 25" key="1">
    <citation type="journal article" date="2014" name="Nature">
        <title>An environmental bacterial taxon with a large and distinct metabolic repertoire.</title>
        <authorList>
            <person name="Wilson M.C."/>
            <person name="Mori T."/>
            <person name="Ruckert C."/>
            <person name="Uria A.R."/>
            <person name="Helf M.J."/>
            <person name="Takada K."/>
            <person name="Gernert C."/>
            <person name="Steffens U.A."/>
            <person name="Heycke N."/>
            <person name="Schmitt S."/>
            <person name="Rinke C."/>
            <person name="Helfrich E.J."/>
            <person name="Brachmann A.O."/>
            <person name="Gurgui C."/>
            <person name="Wakimoto T."/>
            <person name="Kracht M."/>
            <person name="Crusemann M."/>
            <person name="Hentschel U."/>
            <person name="Abe I."/>
            <person name="Matsunaga S."/>
            <person name="Kalinowski J."/>
            <person name="Takeyama H."/>
            <person name="Piel J."/>
        </authorList>
    </citation>
    <scope>NUCLEOTIDE SEQUENCE [LARGE SCALE GENOMIC DNA]</scope>
    <source>
        <strain evidence="25">TSY2</strain>
    </source>
</reference>
<sequence length="1079" mass="117442">MVVTSGVALIYATTAFVAYELQVSRHSLVEQLAILATVTSTNSTAAMLFDDSKDAADLLAALHVKPHILHARITTLDGQLFAAYTAPGVPPQRIAMNHQAPNDEVGDTHHTRYQVIRHALHVRQPIVHDGEHIGDIDIISDADELYSKLRDYFGIVALVMISSFVVALLLASRLQRVISNPIRQLAHTMTKVSQANDYTIRAAKQSHDEIGSLIDGFNAMLAQVQERDRQLAQHRDHLEVQVAQRTTELVRSNHALRHAKEAAEAASRAKSQFLANMSHEIRTPMNGVLGMTELLLTSQLTENQQHFAETVHRSAHTLLEIINEILDFSKIEAGKLKLEYTDFNLRQIVEEVIELLAERAHQKGLEVACHIDHAIPSMLCGDPVRIRQILTNLLHNAIKFTASGEVVVRLRATETTGTHAEFCLEVSDTGIGIPPEYQAHLFDSFAQADGSTTRQYGGTGLGLAITKQLVEMMHGVIEVESTVEQGSTFRCTLQVNRASDEAQPPSPQLSLNGLRLLIVDDNATNLEILGHQASAWGIRSDGASNGAQTLEKLRGAATQGILYDLVLLDMHLPDTDGIALARAIKADPALASIPLVLLTASSLPLDLADASEAGIIECLPKPIRQSQFYRVLTDILHVSSDALPTLQRLPSSEPGDGLTVLHGHILLAEDNEVNQLVAAGMLQSFGCQVRIASNGRETVEAFRQAVYDLVLMDCQMPEMDGFATTKVLRDYERAENRTPTPIIALTAHAMTQDREQCLAAGMDDYLSKPYTQEGLYAVLSRWLPTPAEEVATPDGSGAFAPSTPSLDTDVLSTLKALPDGKMRVERILTTYLETSAHLVVQLHDAVPNNHGAAMRQAAHSLKSSSANVGARRLSQLCGELETMASDAVTPDMQQLLSQIDDEYPAVRNALTAVLNNQPVRVTTAAAPTPSATSNLRVFPSGPTPTPEASPLALEQPDATILIVDDEPTNLEVLQAILAPAGYRLTTALNGSAALDTLAFDPPDIILLDLVMPGLDGFEVCRRIKASAQWQSIPVIVLTGLDEAESYVQAIDYGVDDFMTKPVDNAILLARVRNYLRKKR</sequence>
<dbReference type="PROSITE" id="PS50894">
    <property type="entry name" value="HPT"/>
    <property type="match status" value="1"/>
</dbReference>
<dbReference type="SMART" id="SM00304">
    <property type="entry name" value="HAMP"/>
    <property type="match status" value="1"/>
</dbReference>
<organism evidence="24 25">
    <name type="scientific">Candidatus Entotheonella gemina</name>
    <dbReference type="NCBI Taxonomy" id="1429439"/>
    <lineage>
        <taxon>Bacteria</taxon>
        <taxon>Pseudomonadati</taxon>
        <taxon>Nitrospinota/Tectimicrobiota group</taxon>
        <taxon>Candidatus Tectimicrobiota</taxon>
        <taxon>Candidatus Entotheonellia</taxon>
        <taxon>Candidatus Entotheonellales</taxon>
        <taxon>Candidatus Entotheonellaceae</taxon>
        <taxon>Candidatus Entotheonella</taxon>
    </lineage>
</organism>
<feature type="domain" description="Response regulatory" evidence="21">
    <location>
        <begin position="515"/>
        <end position="636"/>
    </location>
</feature>
<dbReference type="AlphaFoldDB" id="W4M6D9"/>
<dbReference type="InterPro" id="IPR003594">
    <property type="entry name" value="HATPase_dom"/>
</dbReference>
<evidence type="ECO:0000256" key="13">
    <source>
        <dbReference type="ARBA" id="ARBA00023136"/>
    </source>
</evidence>
<feature type="modified residue" description="4-aspartylphosphate" evidence="17">
    <location>
        <position position="713"/>
    </location>
</feature>
<dbReference type="SUPFAM" id="SSF47226">
    <property type="entry name" value="Histidine-containing phosphotransfer domain, HPT domain"/>
    <property type="match status" value="1"/>
</dbReference>
<feature type="non-terminal residue" evidence="24">
    <location>
        <position position="1079"/>
    </location>
</feature>
<keyword evidence="8" id="KW-0547">Nucleotide-binding</keyword>
<comment type="subcellular location">
    <subcellularLocation>
        <location evidence="2">Cell membrane</location>
        <topology evidence="2">Multi-pass membrane protein</topology>
    </subcellularLocation>
</comment>
<dbReference type="CDD" id="cd00088">
    <property type="entry name" value="HPT"/>
    <property type="match status" value="1"/>
</dbReference>
<dbReference type="SMART" id="SM00388">
    <property type="entry name" value="HisKA"/>
    <property type="match status" value="1"/>
</dbReference>
<evidence type="ECO:0000256" key="14">
    <source>
        <dbReference type="ARBA" id="ARBA00064003"/>
    </source>
</evidence>
<keyword evidence="5 17" id="KW-0597">Phosphoprotein</keyword>
<dbReference type="InterPro" id="IPR001789">
    <property type="entry name" value="Sig_transdc_resp-reg_receiver"/>
</dbReference>
<dbReference type="Pfam" id="PF01627">
    <property type="entry name" value="Hpt"/>
    <property type="match status" value="1"/>
</dbReference>
<keyword evidence="11 19" id="KW-1133">Transmembrane helix</keyword>
<evidence type="ECO:0000256" key="6">
    <source>
        <dbReference type="ARBA" id="ARBA00022679"/>
    </source>
</evidence>
<feature type="modified residue" description="Phosphohistidine" evidence="16">
    <location>
        <position position="859"/>
    </location>
</feature>
<evidence type="ECO:0000256" key="12">
    <source>
        <dbReference type="ARBA" id="ARBA00023012"/>
    </source>
</evidence>
<feature type="domain" description="HPt" evidence="23">
    <location>
        <begin position="820"/>
        <end position="913"/>
    </location>
</feature>
<feature type="modified residue" description="4-aspartylphosphate" evidence="17">
    <location>
        <position position="569"/>
    </location>
</feature>
<feature type="transmembrane region" description="Helical" evidence="19">
    <location>
        <begin position="152"/>
        <end position="171"/>
    </location>
</feature>
<evidence type="ECO:0000256" key="4">
    <source>
        <dbReference type="ARBA" id="ARBA00022475"/>
    </source>
</evidence>
<proteinExistence type="predicted"/>
<dbReference type="Gene3D" id="3.40.50.2300">
    <property type="match status" value="3"/>
</dbReference>
<dbReference type="FunFam" id="1.10.287.130:FF:000002">
    <property type="entry name" value="Two-component osmosensing histidine kinase"/>
    <property type="match status" value="1"/>
</dbReference>
<evidence type="ECO:0000256" key="1">
    <source>
        <dbReference type="ARBA" id="ARBA00000085"/>
    </source>
</evidence>
<dbReference type="SUPFAM" id="SSF55874">
    <property type="entry name" value="ATPase domain of HSP90 chaperone/DNA topoisomerase II/histidine kinase"/>
    <property type="match status" value="1"/>
</dbReference>
<keyword evidence="25" id="KW-1185">Reference proteome</keyword>
<dbReference type="InterPro" id="IPR036890">
    <property type="entry name" value="HATPase_C_sf"/>
</dbReference>
<dbReference type="CDD" id="cd16922">
    <property type="entry name" value="HATPase_EvgS-ArcB-TorS-like"/>
    <property type="match status" value="1"/>
</dbReference>
<feature type="domain" description="Response regulatory" evidence="21">
    <location>
        <begin position="664"/>
        <end position="783"/>
    </location>
</feature>
<dbReference type="Pfam" id="PF00512">
    <property type="entry name" value="HisKA"/>
    <property type="match status" value="1"/>
</dbReference>
<keyword evidence="7 19" id="KW-0812">Transmembrane</keyword>
<evidence type="ECO:0000256" key="10">
    <source>
        <dbReference type="ARBA" id="ARBA00022840"/>
    </source>
</evidence>
<dbReference type="CDD" id="cd17546">
    <property type="entry name" value="REC_hyHK_CKI1_RcsC-like"/>
    <property type="match status" value="2"/>
</dbReference>
<dbReference type="SMART" id="SM00387">
    <property type="entry name" value="HATPase_c"/>
    <property type="match status" value="1"/>
</dbReference>
<keyword evidence="10" id="KW-0067">ATP-binding</keyword>
<dbReference type="Gene3D" id="3.30.565.10">
    <property type="entry name" value="Histidine kinase-like ATPase, C-terminal domain"/>
    <property type="match status" value="1"/>
</dbReference>
<comment type="catalytic activity">
    <reaction evidence="1">
        <text>ATP + protein L-histidine = ADP + protein N-phospho-L-histidine.</text>
        <dbReference type="EC" id="2.7.13.3"/>
    </reaction>
</comment>
<dbReference type="InterPro" id="IPR005467">
    <property type="entry name" value="His_kinase_dom"/>
</dbReference>
<evidence type="ECO:0000259" key="23">
    <source>
        <dbReference type="PROSITE" id="PS50894"/>
    </source>
</evidence>
<dbReference type="Gene3D" id="6.10.340.10">
    <property type="match status" value="1"/>
</dbReference>
<evidence type="ECO:0000259" key="21">
    <source>
        <dbReference type="PROSITE" id="PS50110"/>
    </source>
</evidence>
<name>W4M6D9_9BACT</name>
<dbReference type="InterPro" id="IPR036641">
    <property type="entry name" value="HPT_dom_sf"/>
</dbReference>
<dbReference type="InterPro" id="IPR003661">
    <property type="entry name" value="HisK_dim/P_dom"/>
</dbReference>
<dbReference type="InterPro" id="IPR008207">
    <property type="entry name" value="Sig_transdc_His_kin_Hpt_dom"/>
</dbReference>
<gene>
    <name evidence="24" type="ORF">ETSY2_24320</name>
</gene>
<dbReference type="FunFam" id="3.30.565.10:FF:000010">
    <property type="entry name" value="Sensor histidine kinase RcsC"/>
    <property type="match status" value="1"/>
</dbReference>
<dbReference type="GO" id="GO:0005886">
    <property type="term" value="C:plasma membrane"/>
    <property type="evidence" value="ECO:0007669"/>
    <property type="project" value="UniProtKB-SubCell"/>
</dbReference>
<dbReference type="PANTHER" id="PTHR45339:SF1">
    <property type="entry name" value="HYBRID SIGNAL TRANSDUCTION HISTIDINE KINASE J"/>
    <property type="match status" value="1"/>
</dbReference>
<feature type="modified residue" description="4-aspartylphosphate" evidence="17">
    <location>
        <position position="1008"/>
    </location>
</feature>
<dbReference type="GO" id="GO:0000155">
    <property type="term" value="F:phosphorelay sensor kinase activity"/>
    <property type="evidence" value="ECO:0007669"/>
    <property type="project" value="InterPro"/>
</dbReference>
<evidence type="ECO:0000256" key="8">
    <source>
        <dbReference type="ARBA" id="ARBA00022741"/>
    </source>
</evidence>
<dbReference type="PROSITE" id="PS50109">
    <property type="entry name" value="HIS_KIN"/>
    <property type="match status" value="1"/>
</dbReference>
<accession>W4M6D9</accession>
<evidence type="ECO:0000256" key="5">
    <source>
        <dbReference type="ARBA" id="ARBA00022553"/>
    </source>
</evidence>
<dbReference type="InterPro" id="IPR011006">
    <property type="entry name" value="CheY-like_superfamily"/>
</dbReference>
<dbReference type="GO" id="GO:0005524">
    <property type="term" value="F:ATP binding"/>
    <property type="evidence" value="ECO:0007669"/>
    <property type="project" value="UniProtKB-KW"/>
</dbReference>
<dbReference type="PROSITE" id="PS50110">
    <property type="entry name" value="RESPONSE_REGULATORY"/>
    <property type="match status" value="3"/>
</dbReference>
<feature type="domain" description="Response regulatory" evidence="21">
    <location>
        <begin position="959"/>
        <end position="1075"/>
    </location>
</feature>
<protein>
    <recommendedName>
        <fullName evidence="15">Sensory/regulatory protein RpfC</fullName>
        <ecNumber evidence="3">2.7.13.3</ecNumber>
    </recommendedName>
</protein>
<evidence type="ECO:0000259" key="22">
    <source>
        <dbReference type="PROSITE" id="PS50885"/>
    </source>
</evidence>
<comment type="caution">
    <text evidence="24">The sequence shown here is derived from an EMBL/GenBank/DDBJ whole genome shotgun (WGS) entry which is preliminary data.</text>
</comment>
<evidence type="ECO:0000313" key="24">
    <source>
        <dbReference type="EMBL" id="ETX05207.1"/>
    </source>
</evidence>
<dbReference type="Pfam" id="PF00072">
    <property type="entry name" value="Response_reg"/>
    <property type="match status" value="3"/>
</dbReference>
<dbReference type="Gene3D" id="1.20.120.160">
    <property type="entry name" value="HPT domain"/>
    <property type="match status" value="1"/>
</dbReference>
<evidence type="ECO:0000313" key="25">
    <source>
        <dbReference type="Proteomes" id="UP000019140"/>
    </source>
</evidence>
<feature type="region of interest" description="Disordered" evidence="18">
    <location>
        <begin position="925"/>
        <end position="950"/>
    </location>
</feature>
<dbReference type="Proteomes" id="UP000019140">
    <property type="component" value="Unassembled WGS sequence"/>
</dbReference>
<evidence type="ECO:0000256" key="16">
    <source>
        <dbReference type="PROSITE-ProRule" id="PRU00110"/>
    </source>
</evidence>
<evidence type="ECO:0000256" key="15">
    <source>
        <dbReference type="ARBA" id="ARBA00068150"/>
    </source>
</evidence>
<dbReference type="Pfam" id="PF17152">
    <property type="entry name" value="CHASE8"/>
    <property type="match status" value="1"/>
</dbReference>
<evidence type="ECO:0000256" key="18">
    <source>
        <dbReference type="SAM" id="MobiDB-lite"/>
    </source>
</evidence>
<dbReference type="HOGENOM" id="CLU_000445_104_15_7"/>
<keyword evidence="9" id="KW-0418">Kinase</keyword>
<dbReference type="PROSITE" id="PS50885">
    <property type="entry name" value="HAMP"/>
    <property type="match status" value="1"/>
</dbReference>
<dbReference type="SUPFAM" id="SSF52172">
    <property type="entry name" value="CheY-like"/>
    <property type="match status" value="3"/>
</dbReference>
<dbReference type="Pfam" id="PF02518">
    <property type="entry name" value="HATPase_c"/>
    <property type="match status" value="1"/>
</dbReference>
<dbReference type="PRINTS" id="PR00344">
    <property type="entry name" value="BCTRLSENSOR"/>
</dbReference>
<dbReference type="InterPro" id="IPR003660">
    <property type="entry name" value="HAMP_dom"/>
</dbReference>
<dbReference type="EC" id="2.7.13.3" evidence="3"/>
<evidence type="ECO:0000256" key="11">
    <source>
        <dbReference type="ARBA" id="ARBA00022989"/>
    </source>
</evidence>
<dbReference type="InterPro" id="IPR036097">
    <property type="entry name" value="HisK_dim/P_sf"/>
</dbReference>
<dbReference type="CDD" id="cd06225">
    <property type="entry name" value="HAMP"/>
    <property type="match status" value="1"/>
</dbReference>
<evidence type="ECO:0000256" key="7">
    <source>
        <dbReference type="ARBA" id="ARBA00022692"/>
    </source>
</evidence>
<evidence type="ECO:0000256" key="17">
    <source>
        <dbReference type="PROSITE-ProRule" id="PRU00169"/>
    </source>
</evidence>